<evidence type="ECO:0000313" key="2">
    <source>
        <dbReference type="EMBL" id="KAF9812842.1"/>
    </source>
</evidence>
<feature type="region of interest" description="Disordered" evidence="1">
    <location>
        <begin position="55"/>
        <end position="82"/>
    </location>
</feature>
<sequence length="82" mass="9461">MMQVETARGRYWSRKGILSPRPIARQTKSALSRYGTRRSKLCSHGEHILRDIGIKTDEKLSTMQHERREENPEADSHGKCVP</sequence>
<reference evidence="2" key="1">
    <citation type="submission" date="2020-11" db="EMBL/GenBank/DDBJ databases">
        <authorList>
            <person name="Koelle M."/>
            <person name="Horta M.A.C."/>
            <person name="Nowrousian M."/>
            <person name="Ohm R.A."/>
            <person name="Benz P."/>
            <person name="Pilgard A."/>
        </authorList>
    </citation>
    <scope>NUCLEOTIDE SEQUENCE</scope>
    <source>
        <strain evidence="2">FPRL280</strain>
    </source>
</reference>
<dbReference type="Proteomes" id="UP000639403">
    <property type="component" value="Unassembled WGS sequence"/>
</dbReference>
<gene>
    <name evidence="2" type="ORF">IEO21_05942</name>
</gene>
<evidence type="ECO:0008006" key="4">
    <source>
        <dbReference type="Google" id="ProtNLM"/>
    </source>
</evidence>
<proteinExistence type="predicted"/>
<name>A0A8H7U1S5_9APHY</name>
<protein>
    <recommendedName>
        <fullName evidence="4">DUF1127 domain-containing protein</fullName>
    </recommendedName>
</protein>
<evidence type="ECO:0000313" key="3">
    <source>
        <dbReference type="Proteomes" id="UP000639403"/>
    </source>
</evidence>
<reference evidence="2" key="2">
    <citation type="journal article" name="Front. Microbiol.">
        <title>Degradative Capacity of Two Strains of Rhodonia placenta: From Phenotype to Genotype.</title>
        <authorList>
            <person name="Kolle M."/>
            <person name="Horta M.A.C."/>
            <person name="Nowrousian M."/>
            <person name="Ohm R.A."/>
            <person name="Benz J.P."/>
            <person name="Pilgard A."/>
        </authorList>
    </citation>
    <scope>NUCLEOTIDE SEQUENCE</scope>
    <source>
        <strain evidence="2">FPRL280</strain>
    </source>
</reference>
<dbReference type="EMBL" id="JADOXO010000120">
    <property type="protein sequence ID" value="KAF9812842.1"/>
    <property type="molecule type" value="Genomic_DNA"/>
</dbReference>
<comment type="caution">
    <text evidence="2">The sequence shown here is derived from an EMBL/GenBank/DDBJ whole genome shotgun (WGS) entry which is preliminary data.</text>
</comment>
<evidence type="ECO:0000256" key="1">
    <source>
        <dbReference type="SAM" id="MobiDB-lite"/>
    </source>
</evidence>
<dbReference type="AlphaFoldDB" id="A0A8H7U1S5"/>
<organism evidence="2 3">
    <name type="scientific">Rhodonia placenta</name>
    <dbReference type="NCBI Taxonomy" id="104341"/>
    <lineage>
        <taxon>Eukaryota</taxon>
        <taxon>Fungi</taxon>
        <taxon>Dikarya</taxon>
        <taxon>Basidiomycota</taxon>
        <taxon>Agaricomycotina</taxon>
        <taxon>Agaricomycetes</taxon>
        <taxon>Polyporales</taxon>
        <taxon>Adustoporiaceae</taxon>
        <taxon>Rhodonia</taxon>
    </lineage>
</organism>
<accession>A0A8H7U1S5</accession>